<reference evidence="3 4" key="1">
    <citation type="submission" date="2022-03" db="EMBL/GenBank/DDBJ databases">
        <title>Pseudonocardia alaer sp. nov., a novel actinomycete isolated from reed forest soil.</title>
        <authorList>
            <person name="Wang L."/>
        </authorList>
    </citation>
    <scope>NUCLEOTIDE SEQUENCE [LARGE SCALE GENOMIC DNA]</scope>
    <source>
        <strain evidence="3 4">Y-16303</strain>
        <plasmid evidence="3">unnamed</plasmid>
    </source>
</reference>
<gene>
    <name evidence="3" type="ORF">MMF94_02325</name>
</gene>
<protein>
    <submittedName>
        <fullName evidence="3">Pyridoxamine 5'-phosphate oxidase family protein</fullName>
    </submittedName>
</protein>
<dbReference type="PANTHER" id="PTHR35176">
    <property type="entry name" value="HEME OXYGENASE HI_0854-RELATED"/>
    <property type="match status" value="1"/>
</dbReference>
<comment type="caution">
    <text evidence="3">The sequence shown here is derived from an EMBL/GenBank/DDBJ whole genome shotgun (WGS) entry which is preliminary data.</text>
</comment>
<evidence type="ECO:0000313" key="4">
    <source>
        <dbReference type="Proteomes" id="UP001299970"/>
    </source>
</evidence>
<dbReference type="InterPro" id="IPR012349">
    <property type="entry name" value="Split_barrel_FMN-bd"/>
</dbReference>
<dbReference type="PANTHER" id="PTHR35176:SF4">
    <property type="entry name" value="PYRIDOXAMINE 5'-PHOSPHATE OXIDASE-RELATED FMN-BINDING"/>
    <property type="match status" value="1"/>
</dbReference>
<dbReference type="InterPro" id="IPR052019">
    <property type="entry name" value="F420H2_bilvrd_red/Heme_oxyg"/>
</dbReference>
<dbReference type="Proteomes" id="UP001299970">
    <property type="component" value="Unassembled WGS sequence"/>
</dbReference>
<evidence type="ECO:0000313" key="3">
    <source>
        <dbReference type="EMBL" id="MCH6164506.1"/>
    </source>
</evidence>
<dbReference type="InterPro" id="IPR011576">
    <property type="entry name" value="Pyridox_Oxase_N"/>
</dbReference>
<evidence type="ECO:0000256" key="1">
    <source>
        <dbReference type="ARBA" id="ARBA00023002"/>
    </source>
</evidence>
<proteinExistence type="predicted"/>
<keyword evidence="4" id="KW-1185">Reference proteome</keyword>
<dbReference type="Gene3D" id="2.30.110.10">
    <property type="entry name" value="Electron Transport, Fmn-binding Protein, Chain A"/>
    <property type="match status" value="1"/>
</dbReference>
<dbReference type="RefSeq" id="WP_241034362.1">
    <property type="nucleotide sequence ID" value="NZ_BAAAJF010000034.1"/>
</dbReference>
<name>A0ABS9T7J0_9PSEU</name>
<feature type="domain" description="Pyridoxamine 5'-phosphate oxidase N-terminal" evidence="2">
    <location>
        <begin position="13"/>
        <end position="126"/>
    </location>
</feature>
<keyword evidence="1" id="KW-0560">Oxidoreductase</keyword>
<evidence type="ECO:0000259" key="2">
    <source>
        <dbReference type="Pfam" id="PF01243"/>
    </source>
</evidence>
<organism evidence="3 4">
    <name type="scientific">Pseudonocardia alaniniphila</name>
    <dbReference type="NCBI Taxonomy" id="75291"/>
    <lineage>
        <taxon>Bacteria</taxon>
        <taxon>Bacillati</taxon>
        <taxon>Actinomycetota</taxon>
        <taxon>Actinomycetes</taxon>
        <taxon>Pseudonocardiales</taxon>
        <taxon>Pseudonocardiaceae</taxon>
        <taxon>Pseudonocardia</taxon>
    </lineage>
</organism>
<sequence>MLPNLVDEAADRAEHRLRDQTVIWLTTVSPDGQPQTSLVGYAWHDTTFVILSRPGAPKVRNLRANPKVALHLDLDGDAENHSVLTIEGIAALSFAPPGESAPLSASETSAYVEKHLESMRWAGVTPEETFADFSAVIRVTPVRARSY</sequence>
<geneLocation type="plasmid" evidence="3">
    <name>unnamed</name>
</geneLocation>
<accession>A0ABS9T7J0</accession>
<dbReference type="Pfam" id="PF01243">
    <property type="entry name" value="PNPOx_N"/>
    <property type="match status" value="1"/>
</dbReference>
<dbReference type="EMBL" id="JAKXMK010000002">
    <property type="protein sequence ID" value="MCH6164506.1"/>
    <property type="molecule type" value="Genomic_DNA"/>
</dbReference>
<dbReference type="SUPFAM" id="SSF50475">
    <property type="entry name" value="FMN-binding split barrel"/>
    <property type="match status" value="1"/>
</dbReference>
<keyword evidence="3" id="KW-0614">Plasmid</keyword>